<sequence length="200" mass="22563">MGTAGSFHSLISLADFKEILGIDDRDDALSRYCLVTATYSIEQYCRRRLLISKLTEIHEYSDDPFVPLKQYPVRKILEVQKHRSWKPAVDIDPELFHCIPQCGVGEDMPFCLEIRPGVVSSPFSVRVRYVAGYKPTDAPADLASACLELAVWNMARFRGKKIGVVGGSVTVGQRANGEFLEAKMPERAKELLEPYQRRLI</sequence>
<dbReference type="EMBL" id="CP001841">
    <property type="protein sequence ID" value="AEF81751.1"/>
    <property type="molecule type" value="Genomic_DNA"/>
</dbReference>
<evidence type="ECO:0000313" key="2">
    <source>
        <dbReference type="Proteomes" id="UP000009222"/>
    </source>
</evidence>
<evidence type="ECO:0000313" key="1">
    <source>
        <dbReference type="EMBL" id="AEF81751.1"/>
    </source>
</evidence>
<protein>
    <submittedName>
        <fullName evidence="1">Uncharacterized protein</fullName>
    </submittedName>
</protein>
<dbReference type="Proteomes" id="UP000009222">
    <property type="component" value="Chromosome"/>
</dbReference>
<dbReference type="AlphaFoldDB" id="F5Y7N3"/>
<dbReference type="InParanoid" id="F5Y7N3"/>
<gene>
    <name evidence="1" type="ordered locus">TREAZ_1045</name>
</gene>
<accession>F5Y7N3</accession>
<dbReference type="STRING" id="545695.TREAZ_1045"/>
<dbReference type="KEGG" id="taz:TREAZ_1045"/>
<reference evidence="2" key="1">
    <citation type="submission" date="2009-12" db="EMBL/GenBank/DDBJ databases">
        <title>Complete sequence of Treponema azotonutricium strain ZAS-9.</title>
        <authorList>
            <person name="Tetu S.G."/>
            <person name="Matson E."/>
            <person name="Ren Q."/>
            <person name="Seshadri R."/>
            <person name="Elbourne L."/>
            <person name="Hassan K.A."/>
            <person name="Durkin A."/>
            <person name="Radune D."/>
            <person name="Mohamoud Y."/>
            <person name="Shay R."/>
            <person name="Jin S."/>
            <person name="Zhang X."/>
            <person name="Lucey K."/>
            <person name="Ballor N.R."/>
            <person name="Ottesen E."/>
            <person name="Rosenthal R."/>
            <person name="Allen A."/>
            <person name="Leadbetter J.R."/>
            <person name="Paulsen I.T."/>
        </authorList>
    </citation>
    <scope>NUCLEOTIDE SEQUENCE [LARGE SCALE GENOMIC DNA]</scope>
    <source>
        <strain evidence="2">ATCC BAA-888 / DSM 13862 / ZAS-9</strain>
    </source>
</reference>
<dbReference type="HOGENOM" id="CLU_1365707_0_0_12"/>
<organism evidence="1 2">
    <name type="scientific">Leadbettera azotonutricia (strain ATCC BAA-888 / DSM 13862 / ZAS-9)</name>
    <name type="common">Treponema azotonutricium</name>
    <dbReference type="NCBI Taxonomy" id="545695"/>
    <lineage>
        <taxon>Bacteria</taxon>
        <taxon>Pseudomonadati</taxon>
        <taxon>Spirochaetota</taxon>
        <taxon>Spirochaetia</taxon>
        <taxon>Spirochaetales</taxon>
        <taxon>Breznakiellaceae</taxon>
        <taxon>Leadbettera</taxon>
    </lineage>
</organism>
<dbReference type="eggNOG" id="ENOG5031FIR">
    <property type="taxonomic scope" value="Bacteria"/>
</dbReference>
<dbReference type="OrthoDB" id="2664490at2"/>
<keyword evidence="2" id="KW-1185">Reference proteome</keyword>
<reference evidence="1 2" key="2">
    <citation type="journal article" date="2011" name="ISME J.">
        <title>RNA-seq reveals cooperative metabolic interactions between two termite-gut spirochete species in co-culture.</title>
        <authorList>
            <person name="Rosenthal A.Z."/>
            <person name="Matson E.G."/>
            <person name="Eldar A."/>
            <person name="Leadbetter J.R."/>
        </authorList>
    </citation>
    <scope>NUCLEOTIDE SEQUENCE [LARGE SCALE GENOMIC DNA]</scope>
    <source>
        <strain evidence="2">ATCC BAA-888 / DSM 13862 / ZAS-9</strain>
    </source>
</reference>
<name>F5Y7N3_LEAAZ</name>
<proteinExistence type="predicted"/>